<dbReference type="SUPFAM" id="SSF51445">
    <property type="entry name" value="(Trans)glycosidases"/>
    <property type="match status" value="1"/>
</dbReference>
<evidence type="ECO:0000256" key="5">
    <source>
        <dbReference type="ARBA" id="ARBA00023180"/>
    </source>
</evidence>
<feature type="domain" description="Beta-mannosidase Ig-fold" evidence="8">
    <location>
        <begin position="807"/>
        <end position="865"/>
    </location>
</feature>
<evidence type="ECO:0000256" key="6">
    <source>
        <dbReference type="ARBA" id="ARBA00023295"/>
    </source>
</evidence>
<feature type="domain" description="Beta-mannosidase-like galactose-binding" evidence="9">
    <location>
        <begin position="66"/>
        <end position="234"/>
    </location>
</feature>
<keyword evidence="11" id="KW-1185">Reference proteome</keyword>
<dbReference type="SUPFAM" id="SSF49303">
    <property type="entry name" value="beta-Galactosidase/glucuronidase domain"/>
    <property type="match status" value="2"/>
</dbReference>
<dbReference type="GO" id="GO:0006516">
    <property type="term" value="P:glycoprotein catabolic process"/>
    <property type="evidence" value="ECO:0007669"/>
    <property type="project" value="TreeGrafter"/>
</dbReference>
<evidence type="ECO:0000256" key="3">
    <source>
        <dbReference type="ARBA" id="ARBA00012754"/>
    </source>
</evidence>
<organism evidence="10 11">
    <name type="scientific">Paenibacillus whitsoniae</name>
    <dbReference type="NCBI Taxonomy" id="2496558"/>
    <lineage>
        <taxon>Bacteria</taxon>
        <taxon>Bacillati</taxon>
        <taxon>Bacillota</taxon>
        <taxon>Bacilli</taxon>
        <taxon>Bacillales</taxon>
        <taxon>Paenibacillaceae</taxon>
        <taxon>Paenibacillus</taxon>
    </lineage>
</organism>
<dbReference type="Proteomes" id="UP000276128">
    <property type="component" value="Unassembled WGS sequence"/>
</dbReference>
<dbReference type="PANTHER" id="PTHR43730:SF1">
    <property type="entry name" value="BETA-MANNOSIDASE"/>
    <property type="match status" value="1"/>
</dbReference>
<evidence type="ECO:0000259" key="9">
    <source>
        <dbReference type="Pfam" id="PF22666"/>
    </source>
</evidence>
<evidence type="ECO:0000259" key="8">
    <source>
        <dbReference type="Pfam" id="PF17753"/>
    </source>
</evidence>
<evidence type="ECO:0000313" key="10">
    <source>
        <dbReference type="EMBL" id="RTE10220.1"/>
    </source>
</evidence>
<dbReference type="SUPFAM" id="SSF49785">
    <property type="entry name" value="Galactose-binding domain-like"/>
    <property type="match status" value="1"/>
</dbReference>
<feature type="domain" description="Glycoside hydrolase family 2 immunoglobulin-like beta-sandwich" evidence="7">
    <location>
        <begin position="248"/>
        <end position="357"/>
    </location>
</feature>
<dbReference type="AlphaFoldDB" id="A0A3S0CBP4"/>
<dbReference type="Pfam" id="PF00703">
    <property type="entry name" value="Glyco_hydro_2"/>
    <property type="match status" value="1"/>
</dbReference>
<dbReference type="InterPro" id="IPR050887">
    <property type="entry name" value="Beta-mannosidase_GH2"/>
</dbReference>
<dbReference type="GO" id="GO:0004567">
    <property type="term" value="F:beta-mannosidase activity"/>
    <property type="evidence" value="ECO:0007669"/>
    <property type="project" value="UniProtKB-EC"/>
</dbReference>
<dbReference type="Gene3D" id="2.60.40.10">
    <property type="entry name" value="Immunoglobulins"/>
    <property type="match status" value="2"/>
</dbReference>
<dbReference type="Pfam" id="PF22666">
    <property type="entry name" value="Glyco_hydro_2_N2"/>
    <property type="match status" value="1"/>
</dbReference>
<evidence type="ECO:0000256" key="4">
    <source>
        <dbReference type="ARBA" id="ARBA00022801"/>
    </source>
</evidence>
<dbReference type="Gene3D" id="2.60.120.260">
    <property type="entry name" value="Galactose-binding domain-like"/>
    <property type="match status" value="1"/>
</dbReference>
<dbReference type="InterPro" id="IPR017853">
    <property type="entry name" value="GH"/>
</dbReference>
<dbReference type="InterPro" id="IPR006102">
    <property type="entry name" value="Ig-like_GH2"/>
</dbReference>
<gene>
    <name evidence="10" type="ORF">EJQ19_08635</name>
</gene>
<evidence type="ECO:0000256" key="1">
    <source>
        <dbReference type="ARBA" id="ARBA00000829"/>
    </source>
</evidence>
<accession>A0A3S0CBP4</accession>
<comment type="similarity">
    <text evidence="2">Belongs to the glycosyl hydrolase 2 family.</text>
</comment>
<dbReference type="Gene3D" id="3.20.20.80">
    <property type="entry name" value="Glycosidases"/>
    <property type="match status" value="1"/>
</dbReference>
<protein>
    <recommendedName>
        <fullName evidence="3">beta-mannosidase</fullName>
        <ecNumber evidence="3">3.2.1.25</ecNumber>
    </recommendedName>
</protein>
<dbReference type="InterPro" id="IPR041625">
    <property type="entry name" value="Beta-mannosidase_Ig"/>
</dbReference>
<dbReference type="InterPro" id="IPR013783">
    <property type="entry name" value="Ig-like_fold"/>
</dbReference>
<reference evidence="10 11" key="1">
    <citation type="submission" date="2018-12" db="EMBL/GenBank/DDBJ databases">
        <title>Bacillus ochoae sp. nov., Paenibacillus whitsoniae sp. nov., Paenibacillus spiritus sp. nov. Isolated from the Mars Exploration Rover during spacecraft assembly.</title>
        <authorList>
            <person name="Seuylemezian A."/>
            <person name="Vaishampayan P."/>
        </authorList>
    </citation>
    <scope>NUCLEOTIDE SEQUENCE [LARGE SCALE GENOMIC DNA]</scope>
    <source>
        <strain evidence="10 11">MER 54</strain>
    </source>
</reference>
<dbReference type="FunFam" id="3.20.20.80:FF:000050">
    <property type="entry name" value="Beta-mannosidase B"/>
    <property type="match status" value="1"/>
</dbReference>
<sequence length="884" mass="101239">MPPLQIITVQYISVEMKSFSPVFGIVISDRSVGGTTMRQSLNQDWRLTYEDLSVSPEQSFKIFNKQTGWFDVASLPCDIHVPLIENNVIKEPLVGEHCWDSEWTEKKSWWFAKTFDVSLDMLNEERVTLCIESLDCEADIWLNRVHLGHHRSAFYPFLTNIKEMLSLTNNELLIRVTSGLEHVSEQEIAMTEGSLFLIENSAIGKRGDERRSNVRKAQFVYGWDWAPRVATCGIPGEIWLEGTSVAEITGIKAETVALDPVARVRFEVEIKQFHPYETREGELTLSLFRPDGSLEHATLRKLCLRSGIQYVTIEIPIPHVKLWWPNGMGDQPLYRVEAELIIGEYISEYPPFRIGIRTIHLNTERIAGNPDEVERQFTFEVNGVPMFCKGANWVPADSIVARVSDDKYTALLEEAREAHFSMLRVWGGGIYERKIFYDKCDEFGLLIWHDFMFTCGKYPDHLSWFREEVSKEMDYQTRRLRNHPSLALWCGNNENHWGFAEWWTDSRHPHFYGGAFLYNELAPQIVHRNSPSIPYWNSSPYGGTHPNENAMGDRHHWGEATMSPDMVRRITPEVYDEVTSKFVSEYGYIGPSTFSSVAQYLGSETIRTEGSVWSLHTNTFEKDTVIAGIRKHYKADGELSLEAYLLYAGLCQGLMYGYSLESLRRNSQCSGALFWMFNDCWGEVGWSVVDYYLRRKIAYYAVKRAFQPIKLVVRQHAGYVEVTAINETSLPILEKLECGFLSYDGRIRNTEYADVVIPARSRGIIHRFLLPTAEDGVIAVIPESCGDPRGILPAILRQADFRSLSLPEAQVGIQEIVPQKDSILVHLKAETYCHAVHLLVPDDIRLSDHYFDLLPGETRIVTIYSPPYKLPLGEIEVKCVRTST</sequence>
<name>A0A3S0CBP4_9BACL</name>
<dbReference type="PANTHER" id="PTHR43730">
    <property type="entry name" value="BETA-MANNOSIDASE"/>
    <property type="match status" value="1"/>
</dbReference>
<comment type="caution">
    <text evidence="10">The sequence shown here is derived from an EMBL/GenBank/DDBJ whole genome shotgun (WGS) entry which is preliminary data.</text>
</comment>
<comment type="catalytic activity">
    <reaction evidence="1">
        <text>Hydrolysis of terminal, non-reducing beta-D-mannose residues in beta-D-mannosides.</text>
        <dbReference type="EC" id="3.2.1.25"/>
    </reaction>
</comment>
<dbReference type="InterPro" id="IPR036156">
    <property type="entry name" value="Beta-gal/glucu_dom_sf"/>
</dbReference>
<evidence type="ECO:0000313" key="11">
    <source>
        <dbReference type="Proteomes" id="UP000276128"/>
    </source>
</evidence>
<dbReference type="EMBL" id="RXHU01000022">
    <property type="protein sequence ID" value="RTE10220.1"/>
    <property type="molecule type" value="Genomic_DNA"/>
</dbReference>
<dbReference type="InterPro" id="IPR054593">
    <property type="entry name" value="Beta-mannosidase-like_N2"/>
</dbReference>
<evidence type="ECO:0000256" key="2">
    <source>
        <dbReference type="ARBA" id="ARBA00007401"/>
    </source>
</evidence>
<dbReference type="EC" id="3.2.1.25" evidence="3"/>
<evidence type="ECO:0000259" key="7">
    <source>
        <dbReference type="Pfam" id="PF00703"/>
    </source>
</evidence>
<dbReference type="GO" id="GO:0005975">
    <property type="term" value="P:carbohydrate metabolic process"/>
    <property type="evidence" value="ECO:0007669"/>
    <property type="project" value="InterPro"/>
</dbReference>
<dbReference type="OrthoDB" id="9801077at2"/>
<dbReference type="Pfam" id="PF17753">
    <property type="entry name" value="Ig_mannosidase"/>
    <property type="match status" value="1"/>
</dbReference>
<dbReference type="InterPro" id="IPR008979">
    <property type="entry name" value="Galactose-bd-like_sf"/>
</dbReference>
<keyword evidence="5" id="KW-0325">Glycoprotein</keyword>
<proteinExistence type="inferred from homology"/>
<keyword evidence="4" id="KW-0378">Hydrolase</keyword>
<keyword evidence="6" id="KW-0326">Glycosidase</keyword>